<dbReference type="AlphaFoldDB" id="A0A930V2I0"/>
<dbReference type="GO" id="GO:0052689">
    <property type="term" value="F:carboxylic ester hydrolase activity"/>
    <property type="evidence" value="ECO:0007669"/>
    <property type="project" value="UniProtKB-ARBA"/>
</dbReference>
<organism evidence="4 5">
    <name type="scientific">Nocardioides acrostichi</name>
    <dbReference type="NCBI Taxonomy" id="2784339"/>
    <lineage>
        <taxon>Bacteria</taxon>
        <taxon>Bacillati</taxon>
        <taxon>Actinomycetota</taxon>
        <taxon>Actinomycetes</taxon>
        <taxon>Propionibacteriales</taxon>
        <taxon>Nocardioidaceae</taxon>
        <taxon>Nocardioides</taxon>
    </lineage>
</organism>
<dbReference type="InterPro" id="IPR000073">
    <property type="entry name" value="AB_hydrolase_1"/>
</dbReference>
<feature type="domain" description="AB hydrolase-1" evidence="3">
    <location>
        <begin position="36"/>
        <end position="141"/>
    </location>
</feature>
<dbReference type="Proteomes" id="UP000656804">
    <property type="component" value="Unassembled WGS sequence"/>
</dbReference>
<dbReference type="Gene3D" id="3.40.50.1820">
    <property type="entry name" value="alpha/beta hydrolase"/>
    <property type="match status" value="1"/>
</dbReference>
<keyword evidence="5" id="KW-1185">Reference proteome</keyword>
<name>A0A930V2I0_9ACTN</name>
<dbReference type="InterPro" id="IPR029058">
    <property type="entry name" value="AB_hydrolase_fold"/>
</dbReference>
<accession>A0A930V2I0</accession>
<proteinExistence type="inferred from homology"/>
<evidence type="ECO:0000256" key="1">
    <source>
        <dbReference type="ARBA" id="ARBA00022801"/>
    </source>
</evidence>
<evidence type="ECO:0000259" key="3">
    <source>
        <dbReference type="Pfam" id="PF00561"/>
    </source>
</evidence>
<gene>
    <name evidence="4" type="ORF">ISG29_09825</name>
</gene>
<comment type="similarity">
    <text evidence="2">Belongs to the AB hydrolase superfamily. FUS2 hydrolase family.</text>
</comment>
<sequence>MSQRRDVSIPSHGEQLGAWHYPATSATWTTDAGRPCVVMAHGFACTRDSGLAPYAEAYAAAGADVLVFDYRGFADSTGTPRQMVDHRRHREDYHAALAYARALSGVDPERLVVWGSSYSGGHVLPVAAQDGRLAGVMSQGAAMDGLAAVLLIREYAGLRGLARVSLAGTRGLLGRVARRRITMPVFGPPGTVAAMTSADSESGYSSIAGPSFRNELDAAGVPLIPLNRPVRFAARVQAPMLLVIAEDDSVAPVASVEEVAARATRAGTRVVVHRETAGHFDIYRGEPFQRCLAAQLAFLAEVVGEQSG</sequence>
<evidence type="ECO:0000313" key="5">
    <source>
        <dbReference type="Proteomes" id="UP000656804"/>
    </source>
</evidence>
<dbReference type="Pfam" id="PF00561">
    <property type="entry name" value="Abhydrolase_1"/>
    <property type="match status" value="1"/>
</dbReference>
<dbReference type="EMBL" id="JADIVZ010000003">
    <property type="protein sequence ID" value="MBF4161989.1"/>
    <property type="molecule type" value="Genomic_DNA"/>
</dbReference>
<protein>
    <submittedName>
        <fullName evidence="4">Alpha/beta hydrolase</fullName>
    </submittedName>
</protein>
<dbReference type="SUPFAM" id="SSF53474">
    <property type="entry name" value="alpha/beta-Hydrolases"/>
    <property type="match status" value="1"/>
</dbReference>
<evidence type="ECO:0000256" key="2">
    <source>
        <dbReference type="ARBA" id="ARBA00038115"/>
    </source>
</evidence>
<keyword evidence="1 4" id="KW-0378">Hydrolase</keyword>
<dbReference type="InterPro" id="IPR050261">
    <property type="entry name" value="FrsA_esterase"/>
</dbReference>
<dbReference type="PANTHER" id="PTHR22946">
    <property type="entry name" value="DIENELACTONE HYDROLASE DOMAIN-CONTAINING PROTEIN-RELATED"/>
    <property type="match status" value="1"/>
</dbReference>
<comment type="caution">
    <text evidence="4">The sequence shown here is derived from an EMBL/GenBank/DDBJ whole genome shotgun (WGS) entry which is preliminary data.</text>
</comment>
<reference evidence="4" key="1">
    <citation type="submission" date="2020-11" db="EMBL/GenBank/DDBJ databases">
        <title>Nocardioides sp. CBS4Y-1, whole genome shotgun sequence.</title>
        <authorList>
            <person name="Tuo L."/>
        </authorList>
    </citation>
    <scope>NUCLEOTIDE SEQUENCE</scope>
    <source>
        <strain evidence="4">CBS4Y-1</strain>
    </source>
</reference>
<evidence type="ECO:0000313" key="4">
    <source>
        <dbReference type="EMBL" id="MBF4161989.1"/>
    </source>
</evidence>
<dbReference type="PANTHER" id="PTHR22946:SF9">
    <property type="entry name" value="POLYKETIDE TRANSFERASE AF380"/>
    <property type="match status" value="1"/>
</dbReference>
<dbReference type="RefSeq" id="WP_194503228.1">
    <property type="nucleotide sequence ID" value="NZ_JADIVZ010000003.1"/>
</dbReference>